<sequence length="253" mass="28934">MSRTDRPRLSRGTLAEQIDRVHRLGAWTRVERNGEVHTVYSAAARQLIDTLWMRAWPTLKATLHNGEIRLNLARLDMPMGMVDADLYEAVRTHEHVRDELASAMITAALPPFMRAVFENNKWDPARSELTTFFINACYQRYRGVFRTWAKGWRQLQHDEDTALTLADTKQVNVDVADRATIRHLLAHAPENVRQVLGLIWKGHTEGEIAALLNTSVGAVQNRLYRFRRAVVAREIRAGRIACPAGYRLGELCR</sequence>
<name>A0ABV5ZR55_9PSEU</name>
<dbReference type="RefSeq" id="WP_377850000.1">
    <property type="nucleotide sequence ID" value="NZ_JBHLZU010000002.1"/>
</dbReference>
<evidence type="ECO:0000313" key="6">
    <source>
        <dbReference type="EMBL" id="MFB9902895.1"/>
    </source>
</evidence>
<comment type="similarity">
    <text evidence="1">Belongs to the sigma-70 factor family. ECF subfamily.</text>
</comment>
<dbReference type="Gene3D" id="1.10.10.10">
    <property type="entry name" value="Winged helix-like DNA-binding domain superfamily/Winged helix DNA-binding domain"/>
    <property type="match status" value="1"/>
</dbReference>
<feature type="domain" description="RNA polymerase sigma factor 70 region 4 type 2" evidence="5">
    <location>
        <begin position="181"/>
        <end position="229"/>
    </location>
</feature>
<evidence type="ECO:0000259" key="5">
    <source>
        <dbReference type="Pfam" id="PF08281"/>
    </source>
</evidence>
<evidence type="ECO:0000256" key="3">
    <source>
        <dbReference type="ARBA" id="ARBA00023082"/>
    </source>
</evidence>
<dbReference type="SUPFAM" id="SSF88659">
    <property type="entry name" value="Sigma3 and sigma4 domains of RNA polymerase sigma factors"/>
    <property type="match status" value="1"/>
</dbReference>
<organism evidence="6 7">
    <name type="scientific">Allokutzneria oryzae</name>
    <dbReference type="NCBI Taxonomy" id="1378989"/>
    <lineage>
        <taxon>Bacteria</taxon>
        <taxon>Bacillati</taxon>
        <taxon>Actinomycetota</taxon>
        <taxon>Actinomycetes</taxon>
        <taxon>Pseudonocardiales</taxon>
        <taxon>Pseudonocardiaceae</taxon>
        <taxon>Allokutzneria</taxon>
    </lineage>
</organism>
<evidence type="ECO:0000256" key="1">
    <source>
        <dbReference type="ARBA" id="ARBA00010641"/>
    </source>
</evidence>
<gene>
    <name evidence="6" type="ORF">ACFFQA_02975</name>
</gene>
<proteinExistence type="inferred from homology"/>
<keyword evidence="4" id="KW-0804">Transcription</keyword>
<evidence type="ECO:0000313" key="7">
    <source>
        <dbReference type="Proteomes" id="UP001589693"/>
    </source>
</evidence>
<keyword evidence="3" id="KW-0731">Sigma factor</keyword>
<evidence type="ECO:0000256" key="4">
    <source>
        <dbReference type="ARBA" id="ARBA00023163"/>
    </source>
</evidence>
<protein>
    <submittedName>
        <fullName evidence="6">Sigma factor-like helix-turn-helix DNA-binding protein</fullName>
    </submittedName>
</protein>
<evidence type="ECO:0000256" key="2">
    <source>
        <dbReference type="ARBA" id="ARBA00023015"/>
    </source>
</evidence>
<dbReference type="InterPro" id="IPR036388">
    <property type="entry name" value="WH-like_DNA-bd_sf"/>
</dbReference>
<dbReference type="Pfam" id="PF08281">
    <property type="entry name" value="Sigma70_r4_2"/>
    <property type="match status" value="1"/>
</dbReference>
<reference evidence="6 7" key="1">
    <citation type="submission" date="2024-09" db="EMBL/GenBank/DDBJ databases">
        <authorList>
            <person name="Sun Q."/>
            <person name="Mori K."/>
        </authorList>
    </citation>
    <scope>NUCLEOTIDE SEQUENCE [LARGE SCALE GENOMIC DNA]</scope>
    <source>
        <strain evidence="6 7">TBRC 7907</strain>
    </source>
</reference>
<dbReference type="InterPro" id="IPR013249">
    <property type="entry name" value="RNA_pol_sigma70_r4_t2"/>
</dbReference>
<comment type="caution">
    <text evidence="6">The sequence shown here is derived from an EMBL/GenBank/DDBJ whole genome shotgun (WGS) entry which is preliminary data.</text>
</comment>
<dbReference type="Proteomes" id="UP001589693">
    <property type="component" value="Unassembled WGS sequence"/>
</dbReference>
<dbReference type="InterPro" id="IPR013324">
    <property type="entry name" value="RNA_pol_sigma_r3/r4-like"/>
</dbReference>
<dbReference type="EMBL" id="JBHLZU010000002">
    <property type="protein sequence ID" value="MFB9902895.1"/>
    <property type="molecule type" value="Genomic_DNA"/>
</dbReference>
<keyword evidence="7" id="KW-1185">Reference proteome</keyword>
<accession>A0ABV5ZR55</accession>
<keyword evidence="2" id="KW-0805">Transcription regulation</keyword>